<accession>A0A4U5N5D1</accession>
<dbReference type="PROSITE" id="PS01095">
    <property type="entry name" value="GH18_1"/>
    <property type="match status" value="1"/>
</dbReference>
<keyword evidence="5" id="KW-0732">Signal</keyword>
<dbReference type="PANTHER" id="PTHR11177">
    <property type="entry name" value="CHITINASE"/>
    <property type="match status" value="1"/>
</dbReference>
<organism evidence="7 8">
    <name type="scientific">Steinernema carpocapsae</name>
    <name type="common">Entomopathogenic nematode</name>
    <dbReference type="NCBI Taxonomy" id="34508"/>
    <lineage>
        <taxon>Eukaryota</taxon>
        <taxon>Metazoa</taxon>
        <taxon>Ecdysozoa</taxon>
        <taxon>Nematoda</taxon>
        <taxon>Chromadorea</taxon>
        <taxon>Rhabditida</taxon>
        <taxon>Tylenchina</taxon>
        <taxon>Panagrolaimomorpha</taxon>
        <taxon>Strongyloidoidea</taxon>
        <taxon>Steinernematidae</taxon>
        <taxon>Steinernema</taxon>
    </lineage>
</organism>
<keyword evidence="2 3" id="KW-0326">Glycosidase</keyword>
<dbReference type="GO" id="GO:0004568">
    <property type="term" value="F:chitinase activity"/>
    <property type="evidence" value="ECO:0007669"/>
    <property type="project" value="UniProtKB-ARBA"/>
</dbReference>
<dbReference type="Pfam" id="PF00704">
    <property type="entry name" value="Glyco_hydro_18"/>
    <property type="match status" value="1"/>
</dbReference>
<dbReference type="EMBL" id="AZBU02000005">
    <property type="protein sequence ID" value="TKR77767.1"/>
    <property type="molecule type" value="Genomic_DNA"/>
</dbReference>
<evidence type="ECO:0000259" key="6">
    <source>
        <dbReference type="PROSITE" id="PS51910"/>
    </source>
</evidence>
<dbReference type="InterPro" id="IPR050314">
    <property type="entry name" value="Glycosyl_Hydrlase_18"/>
</dbReference>
<dbReference type="PANTHER" id="PTHR11177:SF317">
    <property type="entry name" value="CHITINASE 12-RELATED"/>
    <property type="match status" value="1"/>
</dbReference>
<evidence type="ECO:0000256" key="2">
    <source>
        <dbReference type="ARBA" id="ARBA00023295"/>
    </source>
</evidence>
<dbReference type="InterPro" id="IPR029070">
    <property type="entry name" value="Chitinase_insertion_sf"/>
</dbReference>
<dbReference type="PROSITE" id="PS51910">
    <property type="entry name" value="GH18_2"/>
    <property type="match status" value="1"/>
</dbReference>
<dbReference type="GO" id="GO:0008061">
    <property type="term" value="F:chitin binding"/>
    <property type="evidence" value="ECO:0007669"/>
    <property type="project" value="InterPro"/>
</dbReference>
<evidence type="ECO:0000256" key="4">
    <source>
        <dbReference type="RuleBase" id="RU004453"/>
    </source>
</evidence>
<feature type="domain" description="GH18" evidence="6">
    <location>
        <begin position="24"/>
        <end position="373"/>
    </location>
</feature>
<feature type="signal peptide" evidence="5">
    <location>
        <begin position="1"/>
        <end position="21"/>
    </location>
</feature>
<proteinExistence type="inferred from homology"/>
<sequence>MRLRMALFAFLVLTFVASIEAGDKIVSCYVTPSLSVAKIDPLLCTHLMLIGSTTLNFDGTAKMPEPKELKPLVGLKGKSKDLKVFLTLTPPNDVVSQLVVNETLMEAYVRNVTNYLIANDIDGFDLDWEFPVWSQSAKKTDKSGLSNLVKAFRKSFDCAPKRLGLSLAVSAPFTITRRAYDIDVLNECSDFVQVMNYDFHFYAKGTPFVGLNAPLFPLKYEFMILKKLNSDYSTFYWLSNGLSAQKLVFGIPTYGRGFRLLSDRFHIPYSPATGPSDLFGDFVSFPQICEALSSTLYTQEWSDIASSPYIHGQKQWISYENVLSSAIKANHAKILKLRGIMLFDLDMDDVEGVCGFGETYPLIRAAKSAFLEG</sequence>
<evidence type="ECO:0000256" key="5">
    <source>
        <dbReference type="SAM" id="SignalP"/>
    </source>
</evidence>
<dbReference type="OrthoDB" id="76388at2759"/>
<dbReference type="SUPFAM" id="SSF51445">
    <property type="entry name" value="(Trans)glycosidases"/>
    <property type="match status" value="1"/>
</dbReference>
<dbReference type="InterPro" id="IPR017853">
    <property type="entry name" value="GH"/>
</dbReference>
<dbReference type="Gene3D" id="3.10.50.10">
    <property type="match status" value="1"/>
</dbReference>
<feature type="chain" id="PRO_5020666183" description="GH18 domain-containing protein" evidence="5">
    <location>
        <begin position="22"/>
        <end position="373"/>
    </location>
</feature>
<dbReference type="GO" id="GO:0005576">
    <property type="term" value="C:extracellular region"/>
    <property type="evidence" value="ECO:0007669"/>
    <property type="project" value="TreeGrafter"/>
</dbReference>
<dbReference type="Gene3D" id="3.20.20.80">
    <property type="entry name" value="Glycosidases"/>
    <property type="match status" value="1"/>
</dbReference>
<gene>
    <name evidence="7" type="ORF">L596_018680</name>
</gene>
<comment type="caution">
    <text evidence="7">The sequence shown here is derived from an EMBL/GenBank/DDBJ whole genome shotgun (WGS) entry which is preliminary data.</text>
</comment>
<dbReference type="InterPro" id="IPR001579">
    <property type="entry name" value="Glyco_hydro_18_chit_AS"/>
</dbReference>
<dbReference type="InterPro" id="IPR001223">
    <property type="entry name" value="Glyco_hydro18_cat"/>
</dbReference>
<dbReference type="SUPFAM" id="SSF54556">
    <property type="entry name" value="Chitinase insertion domain"/>
    <property type="match status" value="1"/>
</dbReference>
<keyword evidence="1 3" id="KW-0378">Hydrolase</keyword>
<evidence type="ECO:0000313" key="8">
    <source>
        <dbReference type="Proteomes" id="UP000298663"/>
    </source>
</evidence>
<protein>
    <recommendedName>
        <fullName evidence="6">GH18 domain-containing protein</fullName>
    </recommendedName>
</protein>
<keyword evidence="8" id="KW-1185">Reference proteome</keyword>
<dbReference type="GO" id="GO:0006032">
    <property type="term" value="P:chitin catabolic process"/>
    <property type="evidence" value="ECO:0007669"/>
    <property type="project" value="UniProtKB-ARBA"/>
</dbReference>
<evidence type="ECO:0000256" key="3">
    <source>
        <dbReference type="RuleBase" id="RU000489"/>
    </source>
</evidence>
<name>A0A4U5N5D1_STECR</name>
<dbReference type="SMART" id="SM00636">
    <property type="entry name" value="Glyco_18"/>
    <property type="match status" value="1"/>
</dbReference>
<evidence type="ECO:0000256" key="1">
    <source>
        <dbReference type="ARBA" id="ARBA00022801"/>
    </source>
</evidence>
<comment type="similarity">
    <text evidence="4">Belongs to the glycosyl hydrolase 18 family.</text>
</comment>
<reference evidence="7 8" key="1">
    <citation type="journal article" date="2015" name="Genome Biol.">
        <title>Comparative genomics of Steinernema reveals deeply conserved gene regulatory networks.</title>
        <authorList>
            <person name="Dillman A.R."/>
            <person name="Macchietto M."/>
            <person name="Porter C.F."/>
            <person name="Rogers A."/>
            <person name="Williams B."/>
            <person name="Antoshechkin I."/>
            <person name="Lee M.M."/>
            <person name="Goodwin Z."/>
            <person name="Lu X."/>
            <person name="Lewis E.E."/>
            <person name="Goodrich-Blair H."/>
            <person name="Stock S.P."/>
            <person name="Adams B.J."/>
            <person name="Sternberg P.W."/>
            <person name="Mortazavi A."/>
        </authorList>
    </citation>
    <scope>NUCLEOTIDE SEQUENCE [LARGE SCALE GENOMIC DNA]</scope>
    <source>
        <strain evidence="7 8">ALL</strain>
    </source>
</reference>
<reference evidence="7 8" key="2">
    <citation type="journal article" date="2019" name="G3 (Bethesda)">
        <title>Hybrid Assembly of the Genome of the Entomopathogenic Nematode Steinernema carpocapsae Identifies the X-Chromosome.</title>
        <authorList>
            <person name="Serra L."/>
            <person name="Macchietto M."/>
            <person name="Macias-Munoz A."/>
            <person name="McGill C.J."/>
            <person name="Rodriguez I.M."/>
            <person name="Rodriguez B."/>
            <person name="Murad R."/>
            <person name="Mortazavi A."/>
        </authorList>
    </citation>
    <scope>NUCLEOTIDE SEQUENCE [LARGE SCALE GENOMIC DNA]</scope>
    <source>
        <strain evidence="7 8">ALL</strain>
    </source>
</reference>
<dbReference type="AlphaFoldDB" id="A0A4U5N5D1"/>
<dbReference type="STRING" id="34508.A0A4U5N5D1"/>
<dbReference type="GO" id="GO:0005975">
    <property type="term" value="P:carbohydrate metabolic process"/>
    <property type="evidence" value="ECO:0007669"/>
    <property type="project" value="InterPro"/>
</dbReference>
<dbReference type="Proteomes" id="UP000298663">
    <property type="component" value="Unassembled WGS sequence"/>
</dbReference>
<dbReference type="InterPro" id="IPR011583">
    <property type="entry name" value="Chitinase_II/V-like_cat"/>
</dbReference>
<evidence type="ECO:0000313" key="7">
    <source>
        <dbReference type="EMBL" id="TKR77767.1"/>
    </source>
</evidence>